<feature type="binding site" evidence="4">
    <location>
        <begin position="11"/>
        <end position="16"/>
    </location>
    <ligand>
        <name>NAD(+)</name>
        <dbReference type="ChEBI" id="CHEBI:57540"/>
    </ligand>
</feature>
<dbReference type="CDD" id="cd00300">
    <property type="entry name" value="LDH_like"/>
    <property type="match status" value="1"/>
</dbReference>
<dbReference type="PANTHER" id="PTHR43128:SF16">
    <property type="entry name" value="L-LACTATE DEHYDROGENASE"/>
    <property type="match status" value="1"/>
</dbReference>
<dbReference type="Gene3D" id="3.90.110.10">
    <property type="entry name" value="Lactate dehydrogenase/glycoside hydrolase, family 4, C-terminal"/>
    <property type="match status" value="2"/>
</dbReference>
<evidence type="ECO:0000256" key="5">
    <source>
        <dbReference type="RuleBase" id="RU003369"/>
    </source>
</evidence>
<dbReference type="PANTHER" id="PTHR43128">
    <property type="entry name" value="L-2-HYDROXYCARBOXYLATE DEHYDROGENASE (NAD(P)(+))"/>
    <property type="match status" value="1"/>
</dbReference>
<dbReference type="InterPro" id="IPR036291">
    <property type="entry name" value="NAD(P)-bd_dom_sf"/>
</dbReference>
<reference evidence="8" key="1">
    <citation type="submission" date="2020-10" db="EMBL/GenBank/DDBJ databases">
        <title>High-Quality Genome Resource of Clonostachys rosea strain S41 by Oxford Nanopore Long-Read Sequencing.</title>
        <authorList>
            <person name="Wang H."/>
        </authorList>
    </citation>
    <scope>NUCLEOTIDE SEQUENCE</scope>
    <source>
        <strain evidence="8">S41</strain>
    </source>
</reference>
<accession>A0A8H7K7B9</accession>
<dbReference type="AlphaFoldDB" id="A0A8H7K7B9"/>
<gene>
    <name evidence="8" type="ORF">IM811_004841</name>
</gene>
<dbReference type="PRINTS" id="PR00086">
    <property type="entry name" value="LLDHDRGNASE"/>
</dbReference>
<evidence type="ECO:0000256" key="4">
    <source>
        <dbReference type="PIRSR" id="PIRSR000102-3"/>
    </source>
</evidence>
<feature type="binding site" evidence="4">
    <location>
        <position position="36"/>
    </location>
    <ligand>
        <name>NAD(+)</name>
        <dbReference type="ChEBI" id="CHEBI:57540"/>
    </ligand>
</feature>
<dbReference type="Pfam" id="PF02866">
    <property type="entry name" value="Ldh_1_C"/>
    <property type="match status" value="1"/>
</dbReference>
<dbReference type="InterPro" id="IPR001557">
    <property type="entry name" value="L-lactate/malate_DH"/>
</dbReference>
<feature type="binding site" evidence="4">
    <location>
        <begin position="120"/>
        <end position="122"/>
    </location>
    <ligand>
        <name>NAD(+)</name>
        <dbReference type="ChEBI" id="CHEBI:57540"/>
    </ligand>
</feature>
<dbReference type="InterPro" id="IPR015955">
    <property type="entry name" value="Lactate_DH/Glyco_Ohase_4_C"/>
</dbReference>
<comment type="similarity">
    <text evidence="5">Belongs to the LDH/MDH superfamily.</text>
</comment>
<feature type="domain" description="Lactate/malate dehydrogenase N-terminal" evidence="6">
    <location>
        <begin position="6"/>
        <end position="144"/>
    </location>
</feature>
<proteinExistence type="inferred from homology"/>
<organism evidence="8 9">
    <name type="scientific">Bionectria ochroleuca</name>
    <name type="common">Gliocladium roseum</name>
    <dbReference type="NCBI Taxonomy" id="29856"/>
    <lineage>
        <taxon>Eukaryota</taxon>
        <taxon>Fungi</taxon>
        <taxon>Dikarya</taxon>
        <taxon>Ascomycota</taxon>
        <taxon>Pezizomycotina</taxon>
        <taxon>Sordariomycetes</taxon>
        <taxon>Hypocreomycetidae</taxon>
        <taxon>Hypocreales</taxon>
        <taxon>Bionectriaceae</taxon>
        <taxon>Clonostachys</taxon>
    </lineage>
</organism>
<dbReference type="Proteomes" id="UP000616885">
    <property type="component" value="Unassembled WGS sequence"/>
</dbReference>
<dbReference type="EMBL" id="JADCTT010000013">
    <property type="protein sequence ID" value="KAF9745219.1"/>
    <property type="molecule type" value="Genomic_DNA"/>
</dbReference>
<evidence type="ECO:0000256" key="3">
    <source>
        <dbReference type="PIRSR" id="PIRSR000102-1"/>
    </source>
</evidence>
<sequence length="282" mass="30285">MKPTSKIAIVGVGQVGGAAANAIILSSIASEVLLVDSNIGRRDAQVQDLSDVAYCQKGNTRVQAATYEEAAQSDIVVITAGSRHFIGQCSVDYTGRNISMVLNIIKSMVPFKASTILFIVANPVDLVTSIAQELSGLPRRQVFGSGTFPDSIRLRGLVANELEVAASSIDVYVLGVHGEYQVTAWSMAKRAELIMRAKGSTPYGIGSVVASTCTSILMDKRNIRPLSHFQPEFGCCFSLPALIGKQGIIGTIHMPLNDEEKAKISDSAKKLKRRLETIREDS</sequence>
<dbReference type="SUPFAM" id="SSF56327">
    <property type="entry name" value="LDH C-terminal domain-like"/>
    <property type="match status" value="1"/>
</dbReference>
<keyword evidence="1 5" id="KW-0560">Oxidoreductase</keyword>
<dbReference type="SUPFAM" id="SSF51735">
    <property type="entry name" value="NAD(P)-binding Rossmann-fold domains"/>
    <property type="match status" value="1"/>
</dbReference>
<dbReference type="PIRSF" id="PIRSF000102">
    <property type="entry name" value="Lac_mal_DH"/>
    <property type="match status" value="1"/>
</dbReference>
<feature type="active site" description="Proton acceptor" evidence="3">
    <location>
        <position position="177"/>
    </location>
</feature>
<dbReference type="Pfam" id="PF00056">
    <property type="entry name" value="Ldh_1_N"/>
    <property type="match status" value="1"/>
</dbReference>
<evidence type="ECO:0000259" key="7">
    <source>
        <dbReference type="Pfam" id="PF02866"/>
    </source>
</evidence>
<dbReference type="GO" id="GO:0006089">
    <property type="term" value="P:lactate metabolic process"/>
    <property type="evidence" value="ECO:0007669"/>
    <property type="project" value="TreeGrafter"/>
</dbReference>
<dbReference type="InterPro" id="IPR001236">
    <property type="entry name" value="Lactate/malate_DH_N"/>
</dbReference>
<evidence type="ECO:0000259" key="6">
    <source>
        <dbReference type="Pfam" id="PF00056"/>
    </source>
</evidence>
<dbReference type="GO" id="GO:0004459">
    <property type="term" value="F:L-lactate dehydrogenase (NAD+) activity"/>
    <property type="evidence" value="ECO:0007669"/>
    <property type="project" value="TreeGrafter"/>
</dbReference>
<feature type="domain" description="Lactate/malate dehydrogenase C-terminal" evidence="7">
    <location>
        <begin position="188"/>
        <end position="279"/>
    </location>
</feature>
<evidence type="ECO:0000313" key="9">
    <source>
        <dbReference type="Proteomes" id="UP000616885"/>
    </source>
</evidence>
<protein>
    <recommendedName>
        <fullName evidence="10">L-lactate dehydrogenase</fullName>
    </recommendedName>
</protein>
<feature type="binding site" evidence="4">
    <location>
        <position position="97"/>
    </location>
    <ligand>
        <name>NAD(+)</name>
        <dbReference type="ChEBI" id="CHEBI:57540"/>
    </ligand>
</feature>
<dbReference type="InterPro" id="IPR022383">
    <property type="entry name" value="Lactate/malate_DH_C"/>
</dbReference>
<comment type="caution">
    <text evidence="8">The sequence shown here is derived from an EMBL/GenBank/DDBJ whole genome shotgun (WGS) entry which is preliminary data.</text>
</comment>
<evidence type="ECO:0008006" key="10">
    <source>
        <dbReference type="Google" id="ProtNLM"/>
    </source>
</evidence>
<evidence type="ECO:0000256" key="2">
    <source>
        <dbReference type="ARBA" id="ARBA00023027"/>
    </source>
</evidence>
<name>A0A8H7K7B9_BIOOC</name>
<evidence type="ECO:0000256" key="1">
    <source>
        <dbReference type="ARBA" id="ARBA00023002"/>
    </source>
</evidence>
<keyword evidence="2 4" id="KW-0520">NAD</keyword>
<evidence type="ECO:0000313" key="8">
    <source>
        <dbReference type="EMBL" id="KAF9745219.1"/>
    </source>
</evidence>
<dbReference type="Gene3D" id="3.40.50.720">
    <property type="entry name" value="NAD(P)-binding Rossmann-like Domain"/>
    <property type="match status" value="1"/>
</dbReference>